<proteinExistence type="predicted"/>
<dbReference type="Proteomes" id="UP000266723">
    <property type="component" value="Unassembled WGS sequence"/>
</dbReference>
<protein>
    <submittedName>
        <fullName evidence="1">Uncharacterized protein</fullName>
    </submittedName>
</protein>
<accession>A0ABQ7DWV7</accession>
<dbReference type="EMBL" id="QGKV02000649">
    <property type="protein sequence ID" value="KAF3581791.1"/>
    <property type="molecule type" value="Genomic_DNA"/>
</dbReference>
<name>A0ABQ7DWV7_BRACR</name>
<organism evidence="1 2">
    <name type="scientific">Brassica cretica</name>
    <name type="common">Mustard</name>
    <dbReference type="NCBI Taxonomy" id="69181"/>
    <lineage>
        <taxon>Eukaryota</taxon>
        <taxon>Viridiplantae</taxon>
        <taxon>Streptophyta</taxon>
        <taxon>Embryophyta</taxon>
        <taxon>Tracheophyta</taxon>
        <taxon>Spermatophyta</taxon>
        <taxon>Magnoliopsida</taxon>
        <taxon>eudicotyledons</taxon>
        <taxon>Gunneridae</taxon>
        <taxon>Pentapetalae</taxon>
        <taxon>rosids</taxon>
        <taxon>malvids</taxon>
        <taxon>Brassicales</taxon>
        <taxon>Brassicaceae</taxon>
        <taxon>Brassiceae</taxon>
        <taxon>Brassica</taxon>
    </lineage>
</organism>
<evidence type="ECO:0000313" key="2">
    <source>
        <dbReference type="Proteomes" id="UP000266723"/>
    </source>
</evidence>
<keyword evidence="2" id="KW-1185">Reference proteome</keyword>
<evidence type="ECO:0000313" key="1">
    <source>
        <dbReference type="EMBL" id="KAF3581791.1"/>
    </source>
</evidence>
<comment type="caution">
    <text evidence="1">The sequence shown here is derived from an EMBL/GenBank/DDBJ whole genome shotgun (WGS) entry which is preliminary data.</text>
</comment>
<sequence length="63" mass="6862">MRCRIERCGLVDDEGRVSVDGWVRESVDVKAAASSMWNVDLCGSCVPGEQDLLRIAGVFPCGF</sequence>
<gene>
    <name evidence="1" type="ORF">DY000_02031970</name>
</gene>
<reference evidence="1 2" key="1">
    <citation type="journal article" date="2020" name="BMC Genomics">
        <title>Intraspecific diversification of the crop wild relative Brassica cretica Lam. using demographic model selection.</title>
        <authorList>
            <person name="Kioukis A."/>
            <person name="Michalopoulou V.A."/>
            <person name="Briers L."/>
            <person name="Pirintsos S."/>
            <person name="Studholme D.J."/>
            <person name="Pavlidis P."/>
            <person name="Sarris P.F."/>
        </authorList>
    </citation>
    <scope>NUCLEOTIDE SEQUENCE [LARGE SCALE GENOMIC DNA]</scope>
    <source>
        <strain evidence="2">cv. PFS-1207/04</strain>
    </source>
</reference>